<dbReference type="Proteomes" id="UP000790709">
    <property type="component" value="Unassembled WGS sequence"/>
</dbReference>
<evidence type="ECO:0000313" key="2">
    <source>
        <dbReference type="Proteomes" id="UP000790709"/>
    </source>
</evidence>
<organism evidence="1 2">
    <name type="scientific">Leucogyrophana mollusca</name>
    <dbReference type="NCBI Taxonomy" id="85980"/>
    <lineage>
        <taxon>Eukaryota</taxon>
        <taxon>Fungi</taxon>
        <taxon>Dikarya</taxon>
        <taxon>Basidiomycota</taxon>
        <taxon>Agaricomycotina</taxon>
        <taxon>Agaricomycetes</taxon>
        <taxon>Agaricomycetidae</taxon>
        <taxon>Boletales</taxon>
        <taxon>Boletales incertae sedis</taxon>
        <taxon>Leucogyrophana</taxon>
    </lineage>
</organism>
<keyword evidence="2" id="KW-1185">Reference proteome</keyword>
<dbReference type="EMBL" id="MU266428">
    <property type="protein sequence ID" value="KAH7924285.1"/>
    <property type="molecule type" value="Genomic_DNA"/>
</dbReference>
<reference evidence="1" key="1">
    <citation type="journal article" date="2021" name="New Phytol.">
        <title>Evolutionary innovations through gain and loss of genes in the ectomycorrhizal Boletales.</title>
        <authorList>
            <person name="Wu G."/>
            <person name="Miyauchi S."/>
            <person name="Morin E."/>
            <person name="Kuo A."/>
            <person name="Drula E."/>
            <person name="Varga T."/>
            <person name="Kohler A."/>
            <person name="Feng B."/>
            <person name="Cao Y."/>
            <person name="Lipzen A."/>
            <person name="Daum C."/>
            <person name="Hundley H."/>
            <person name="Pangilinan J."/>
            <person name="Johnson J."/>
            <person name="Barry K."/>
            <person name="LaButti K."/>
            <person name="Ng V."/>
            <person name="Ahrendt S."/>
            <person name="Min B."/>
            <person name="Choi I.G."/>
            <person name="Park H."/>
            <person name="Plett J.M."/>
            <person name="Magnuson J."/>
            <person name="Spatafora J.W."/>
            <person name="Nagy L.G."/>
            <person name="Henrissat B."/>
            <person name="Grigoriev I.V."/>
            <person name="Yang Z.L."/>
            <person name="Xu J."/>
            <person name="Martin F.M."/>
        </authorList>
    </citation>
    <scope>NUCLEOTIDE SEQUENCE</scope>
    <source>
        <strain evidence="1">KUC20120723A-06</strain>
    </source>
</reference>
<comment type="caution">
    <text evidence="1">The sequence shown here is derived from an EMBL/GenBank/DDBJ whole genome shotgun (WGS) entry which is preliminary data.</text>
</comment>
<sequence length="838" mass="91670">MADQPAKPISPISLVLQSIGLTRDDLLRHSDQMRQFLTTEDAKSLRAFSAESSDTQQSLASALGMSRARSSSRSNSLAGAPSISHTPPPPSTPVKSEPAETAVPLRHMDSMEMILERKSRLAKRDKRGRKEKERAPSPSPANAGFSLDAFMQSRDLRRAPSIERSDSFDSTMSQQDTDQVKPIPPVTPQPRKYYRDYDNVEPSSTRSRKGTFSPRADSPTPTRPRTRTIPTPDVPGMQATPSINPITPRRNSYYKSPLPSSSPPQSSPFATPSTKRIVNIVSSPGPMGELPDEDEYDNLPYTLPPGPYSAAKPDLSYAALIGQAVLSSPEHRLTLQEIYDWITIVYPHFKRNETTWMNSIRHVLSTTVCFRKVPRDRALGRTLWAIWDCDLDCFKNGGFRKEFCAEMREAAKKALPKKRSAEDSGSGRRSKRAKKNATPTVAEEFKSPPVESSSTFDGSIIPPLVPTSHLLPLFPPRTSTHHQPYYEHCARMPAEVIFPPLPPSSGYHRVASSSTSQHSSSSIPSSSLPPSSAAKNSEPTLTSPIPPSSSMPGLTPNRSSSSPQLPSEDLPQGAVEPRTDARIASTPPLEPGIMLLGKEKVDKGKRKENTTSHSTPPKKPIGLPPMPISPTLERRAKSKKSKVIKEPPAPVVHSAPSLIQPLTPPQRPSTPPRRGGGSTVQLSPVRTPLSHKGLHMSPSASLVHYKSHLDPPPSVTYHPDDGIDPSVFDTENIRTPSRRRVSGHGHAHHKESSTLFPPMTPKKLVFPAPSSSAESPFRTPGARSIFDPHDPSALLDDELARLGAKGAQESPTGLFEGRRGLLYESPNMPSPGKWARWF</sequence>
<proteinExistence type="predicted"/>
<gene>
    <name evidence="1" type="ORF">BV22DRAFT_1112896</name>
</gene>
<evidence type="ECO:0000313" key="1">
    <source>
        <dbReference type="EMBL" id="KAH7924285.1"/>
    </source>
</evidence>
<protein>
    <submittedName>
        <fullName evidence="1">Uncharacterized protein</fullName>
    </submittedName>
</protein>
<accession>A0ACB8BEP5</accession>
<name>A0ACB8BEP5_9AGAM</name>